<gene>
    <name evidence="1" type="ORF">Y10_27220</name>
</gene>
<protein>
    <recommendedName>
        <fullName evidence="3">Permuted papain-like amidase enzyme, YaeF/YiiX, C92 family</fullName>
    </recommendedName>
</protein>
<dbReference type="InterPro" id="IPR024453">
    <property type="entry name" value="Peptidase_C92"/>
</dbReference>
<dbReference type="Proteomes" id="UP001143543">
    <property type="component" value="Unassembled WGS sequence"/>
</dbReference>
<evidence type="ECO:0008006" key="3">
    <source>
        <dbReference type="Google" id="ProtNLM"/>
    </source>
</evidence>
<dbReference type="EMBL" id="BRVO01000003">
    <property type="protein sequence ID" value="GLB50354.1"/>
    <property type="molecule type" value="Genomic_DNA"/>
</dbReference>
<comment type="caution">
    <text evidence="1">The sequence shown here is derived from an EMBL/GenBank/DDBJ whole genome shotgun (WGS) entry which is preliminary data.</text>
</comment>
<accession>A0ABQ5MLT5</accession>
<dbReference type="InterPro" id="IPR038765">
    <property type="entry name" value="Papain-like_cys_pep_sf"/>
</dbReference>
<evidence type="ECO:0000313" key="2">
    <source>
        <dbReference type="Proteomes" id="UP001143543"/>
    </source>
</evidence>
<organism evidence="1 2">
    <name type="scientific">Neptunitalea lumnitzerae</name>
    <dbReference type="NCBI Taxonomy" id="2965509"/>
    <lineage>
        <taxon>Bacteria</taxon>
        <taxon>Pseudomonadati</taxon>
        <taxon>Bacteroidota</taxon>
        <taxon>Flavobacteriia</taxon>
        <taxon>Flavobacteriales</taxon>
        <taxon>Flavobacteriaceae</taxon>
        <taxon>Neptunitalea</taxon>
    </lineage>
</organism>
<evidence type="ECO:0000313" key="1">
    <source>
        <dbReference type="EMBL" id="GLB50354.1"/>
    </source>
</evidence>
<sequence>MCCPILVLAQNVAVKTGDILFRESSTSSLSEAIDNVTQTGKETHYSHMGIAEVVGDSIYVLHAAPECGSARVPLEEFMHPKEDSIKLYRRVTAYRLKQPYQKFIPSAIEKAKTMMGKPYNYSYVMNDSSYYCSDFVYRSFQKDSIFKLNPMTFKNPKTGEFHQGWIDFYQELGIPIPEGKPGCNPNGMAANDKLVLLGVLK</sequence>
<dbReference type="Pfam" id="PF05708">
    <property type="entry name" value="Peptidase_C92"/>
    <property type="match status" value="1"/>
</dbReference>
<proteinExistence type="predicted"/>
<name>A0ABQ5MLT5_9FLAO</name>
<keyword evidence="2" id="KW-1185">Reference proteome</keyword>
<reference evidence="1" key="1">
    <citation type="submission" date="2022-07" db="EMBL/GenBank/DDBJ databases">
        <title>Taxonomy of Novel Oxalotrophic and Methylotrophic Bacteria.</title>
        <authorList>
            <person name="Sahin N."/>
            <person name="Tani A."/>
        </authorList>
    </citation>
    <scope>NUCLEOTIDE SEQUENCE</scope>
    <source>
        <strain evidence="1">Y10</strain>
    </source>
</reference>
<dbReference type="Gene3D" id="3.90.1720.10">
    <property type="entry name" value="endopeptidase domain like (from Nostoc punctiforme)"/>
    <property type="match status" value="1"/>
</dbReference>
<dbReference type="SUPFAM" id="SSF54001">
    <property type="entry name" value="Cysteine proteinases"/>
    <property type="match status" value="1"/>
</dbReference>